<name>A0A9W6W7A5_CANBO</name>
<organism evidence="2 3">
    <name type="scientific">Candida boidinii</name>
    <name type="common">Yeast</name>
    <dbReference type="NCBI Taxonomy" id="5477"/>
    <lineage>
        <taxon>Eukaryota</taxon>
        <taxon>Fungi</taxon>
        <taxon>Dikarya</taxon>
        <taxon>Ascomycota</taxon>
        <taxon>Saccharomycotina</taxon>
        <taxon>Pichiomycetes</taxon>
        <taxon>Pichiales</taxon>
        <taxon>Pichiaceae</taxon>
        <taxon>Ogataea</taxon>
        <taxon>Ogataea/Candida clade</taxon>
    </lineage>
</organism>
<dbReference type="Gene3D" id="3.30.2280.10">
    <property type="entry name" value="Hypothetical protein (hspc210)"/>
    <property type="match status" value="1"/>
</dbReference>
<dbReference type="SUPFAM" id="SSF103107">
    <property type="entry name" value="Hypothetical protein c14orf129, hspc210"/>
    <property type="match status" value="1"/>
</dbReference>
<sequence>MDKAHMELEFAQVIKEYDDYFKKISVLNHSKDLEVILDRVIFKDITFPSLFLLTNESKVYIITVNANGWEYVNLDEDDEICDTENDKIYSNNSAYPTFEGLASDISNGFTRKWGNILIDKLSNLQNDERFQ</sequence>
<evidence type="ECO:0000313" key="3">
    <source>
        <dbReference type="Proteomes" id="UP001165120"/>
    </source>
</evidence>
<comment type="caution">
    <text evidence="2">The sequence shown here is derived from an EMBL/GenBank/DDBJ whole genome shotgun (WGS) entry which is preliminary data.</text>
</comment>
<gene>
    <name evidence="2" type="ORF">Cboi02_000028400</name>
</gene>
<dbReference type="EMBL" id="BSXN01000050">
    <property type="protein sequence ID" value="GME66844.1"/>
    <property type="molecule type" value="Genomic_DNA"/>
</dbReference>
<dbReference type="Proteomes" id="UP001165120">
    <property type="component" value="Unassembled WGS sequence"/>
</dbReference>
<dbReference type="Pfam" id="PF05303">
    <property type="entry name" value="GSKIP_dom"/>
    <property type="match status" value="1"/>
</dbReference>
<evidence type="ECO:0000313" key="2">
    <source>
        <dbReference type="EMBL" id="GME66844.1"/>
    </source>
</evidence>
<keyword evidence="3" id="KW-1185">Reference proteome</keyword>
<dbReference type="InterPro" id="IPR023231">
    <property type="entry name" value="GSKIP_dom_sf"/>
</dbReference>
<accession>A0A9W6W7A5</accession>
<feature type="domain" description="GSKIP" evidence="1">
    <location>
        <begin position="7"/>
        <end position="124"/>
    </location>
</feature>
<reference evidence="2" key="1">
    <citation type="submission" date="2023-04" db="EMBL/GenBank/DDBJ databases">
        <title>Candida boidinii NBRC 10035.</title>
        <authorList>
            <person name="Ichikawa N."/>
            <person name="Sato H."/>
            <person name="Tonouchi N."/>
        </authorList>
    </citation>
    <scope>NUCLEOTIDE SEQUENCE</scope>
    <source>
        <strain evidence="2">NBRC 10035</strain>
    </source>
</reference>
<proteinExistence type="predicted"/>
<dbReference type="InterPro" id="IPR007967">
    <property type="entry name" value="GSKIP_dom"/>
</dbReference>
<dbReference type="AlphaFoldDB" id="A0A9W6W7A5"/>
<evidence type="ECO:0000259" key="1">
    <source>
        <dbReference type="Pfam" id="PF05303"/>
    </source>
</evidence>
<protein>
    <submittedName>
        <fullName evidence="2">Unnamed protein product</fullName>
    </submittedName>
</protein>